<reference evidence="2" key="3">
    <citation type="journal article" date="2010" name="Genome Res.">
        <title>Population genomic sequencing of Coccidioides fungi reveals recent hybridization and transposon control.</title>
        <authorList>
            <person name="Neafsey D.E."/>
            <person name="Barker B.M."/>
            <person name="Sharpton T.J."/>
            <person name="Stajich J.E."/>
            <person name="Park D.J."/>
            <person name="Whiston E."/>
            <person name="Hung C.-Y."/>
            <person name="McMahan C."/>
            <person name="White J."/>
            <person name="Sykes S."/>
            <person name="Heiman D."/>
            <person name="Young S."/>
            <person name="Zeng Q."/>
            <person name="Abouelleil A."/>
            <person name="Aftuck L."/>
            <person name="Bessette D."/>
            <person name="Brown A."/>
            <person name="FitzGerald M."/>
            <person name="Lui A."/>
            <person name="Macdonald J.P."/>
            <person name="Priest M."/>
            <person name="Orbach M.J."/>
            <person name="Galgiani J.N."/>
            <person name="Kirkland T.N."/>
            <person name="Cole G.T."/>
            <person name="Birren B.W."/>
            <person name="Henn M.R."/>
            <person name="Taylor J.W."/>
            <person name="Rounsley S.D."/>
        </authorList>
    </citation>
    <scope>NUCLEOTIDE SEQUENCE [LARGE SCALE GENOMIC DNA]</scope>
    <source>
        <strain evidence="2">RMSCC 3488</strain>
    </source>
</reference>
<gene>
    <name evidence="1" type="ORF">CPAG_09228</name>
</gene>
<organism evidence="1 2">
    <name type="scientific">Coccidioides posadasii RMSCC 3488</name>
    <dbReference type="NCBI Taxonomy" id="454284"/>
    <lineage>
        <taxon>Eukaryota</taxon>
        <taxon>Fungi</taxon>
        <taxon>Dikarya</taxon>
        <taxon>Ascomycota</taxon>
        <taxon>Pezizomycotina</taxon>
        <taxon>Eurotiomycetes</taxon>
        <taxon>Eurotiomycetidae</taxon>
        <taxon>Onygenales</taxon>
        <taxon>Onygenaceae</taxon>
        <taxon>Coccidioides</taxon>
    </lineage>
</organism>
<sequence length="209" mass="23184">MPVSTHLQRSFGAKHSMCCDPVSRKHVECNATLDPILAKELRSGANLYLYPQLLKVQFLQGANTQAQIFITQAVAPRFELGEGRHIYECVEGHLPSLIDPDLDEVASSTAPPFKCSIFLFTPTIINFKSTKNDKFQKIIQNVDGELIHIPTAHIWGHNNTTSNTATVNRVCFPHMTGICVHKGAHEVFRVHMDVALKSSIQIIKGGRNG</sequence>
<proteinExistence type="predicted"/>
<accession>A0A0J6FRC7</accession>
<dbReference type="VEuPathDB" id="FungiDB:CPAG_09228"/>
<protein>
    <submittedName>
        <fullName evidence="1">Uncharacterized protein</fullName>
    </submittedName>
</protein>
<evidence type="ECO:0000313" key="2">
    <source>
        <dbReference type="Proteomes" id="UP000054567"/>
    </source>
</evidence>
<evidence type="ECO:0000313" key="1">
    <source>
        <dbReference type="EMBL" id="KMM72938.1"/>
    </source>
</evidence>
<reference evidence="2" key="2">
    <citation type="journal article" date="2009" name="Genome Res.">
        <title>Comparative genomic analyses of the human fungal pathogens Coccidioides and their relatives.</title>
        <authorList>
            <person name="Sharpton T.J."/>
            <person name="Stajich J.E."/>
            <person name="Rounsley S.D."/>
            <person name="Gardner M.J."/>
            <person name="Wortman J.R."/>
            <person name="Jordar V.S."/>
            <person name="Maiti R."/>
            <person name="Kodira C.D."/>
            <person name="Neafsey D.E."/>
            <person name="Zeng Q."/>
            <person name="Hung C.-Y."/>
            <person name="McMahan C."/>
            <person name="Muszewska A."/>
            <person name="Grynberg M."/>
            <person name="Mandel M.A."/>
            <person name="Kellner E.M."/>
            <person name="Barker B.M."/>
            <person name="Galgiani J.N."/>
            <person name="Orbach M.J."/>
            <person name="Kirkland T.N."/>
            <person name="Cole G.T."/>
            <person name="Henn M.R."/>
            <person name="Birren B.W."/>
            <person name="Taylor J.W."/>
        </authorList>
    </citation>
    <scope>NUCLEOTIDE SEQUENCE [LARGE SCALE GENOMIC DNA]</scope>
    <source>
        <strain evidence="2">RMSCC 3488</strain>
    </source>
</reference>
<dbReference type="Proteomes" id="UP000054567">
    <property type="component" value="Unassembled WGS sequence"/>
</dbReference>
<reference evidence="1 2" key="1">
    <citation type="submission" date="2007-06" db="EMBL/GenBank/DDBJ databases">
        <title>The Genome Sequence of Coccidioides posadasii RMSCC_3488.</title>
        <authorList>
            <consortium name="Coccidioides Genome Resources Consortium"/>
            <consortium name="The Broad Institute Genome Sequencing Platform"/>
            <person name="Henn M.R."/>
            <person name="Sykes S."/>
            <person name="Young S."/>
            <person name="Jaffe D."/>
            <person name="Berlin A."/>
            <person name="Alvarez P."/>
            <person name="Butler J."/>
            <person name="Gnerre S."/>
            <person name="Grabherr M."/>
            <person name="Mauceli E."/>
            <person name="Brockman W."/>
            <person name="Kodira C."/>
            <person name="Alvarado L."/>
            <person name="Zeng Q."/>
            <person name="Crawford M."/>
            <person name="Antoine C."/>
            <person name="Devon K."/>
            <person name="Galgiani J."/>
            <person name="Orsborn K."/>
            <person name="Lewis M.L."/>
            <person name="Nusbaum C."/>
            <person name="Galagan J."/>
            <person name="Birren B."/>
        </authorList>
    </citation>
    <scope>NUCLEOTIDE SEQUENCE [LARGE SCALE GENOMIC DNA]</scope>
    <source>
        <strain evidence="1 2">RMSCC 3488</strain>
    </source>
</reference>
<dbReference type="AlphaFoldDB" id="A0A0J6FRC7"/>
<dbReference type="EMBL" id="DS268114">
    <property type="protein sequence ID" value="KMM72938.1"/>
    <property type="molecule type" value="Genomic_DNA"/>
</dbReference>
<name>A0A0J6FRC7_COCPO</name>